<protein>
    <submittedName>
        <fullName evidence="2">Lipoprotein</fullName>
    </submittedName>
</protein>
<organism evidence="2 3">
    <name type="scientific">Marinibacterium profundimaris</name>
    <dbReference type="NCBI Taxonomy" id="1679460"/>
    <lineage>
        <taxon>Bacteria</taxon>
        <taxon>Pseudomonadati</taxon>
        <taxon>Pseudomonadota</taxon>
        <taxon>Alphaproteobacteria</taxon>
        <taxon>Rhodobacterales</taxon>
        <taxon>Paracoccaceae</taxon>
        <taxon>Marinibacterium</taxon>
    </lineage>
</organism>
<proteinExistence type="predicted"/>
<comment type="caution">
    <text evidence="2">The sequence shown here is derived from an EMBL/GenBank/DDBJ whole genome shotgun (WGS) entry which is preliminary data.</text>
</comment>
<sequence length="270" mass="28105">MVLAIALCASPAPDIVLASTATEDLMRGLDGADVLFIGEIHDNSEHHERQAEVTASVAPRAIVFEMLTPEQAEAAVPEIMGDKAALEEALGWSGSGWPDFAMYHPIFAAAPGARVFGAGVPREAARAAMDGGVAGWFGAADAARFGLDQPLPEAQQAEREAMQMAAHCDALPEEMLPVMVDIQRLRDAALARAAAQALEETGGPLVVIAGNGHTRSDIGAPVYLARALPDIEIRTLGQSEDGALGGAFDVRADSPAVEREDPCAAFASDG</sequence>
<dbReference type="Pfam" id="PF04187">
    <property type="entry name" value="Cofac_haem_bdg"/>
    <property type="match status" value="1"/>
</dbReference>
<dbReference type="AlphaFoldDB" id="A0A225NJA5"/>
<name>A0A225NJA5_9RHOB</name>
<dbReference type="Proteomes" id="UP000215377">
    <property type="component" value="Unassembled WGS sequence"/>
</dbReference>
<dbReference type="CDD" id="cd14727">
    <property type="entry name" value="ChanN-like"/>
    <property type="match status" value="1"/>
</dbReference>
<evidence type="ECO:0000313" key="2">
    <source>
        <dbReference type="EMBL" id="OWU73301.1"/>
    </source>
</evidence>
<feature type="domain" description="Haem-binding uptake Tiki superfamily ChaN" evidence="1">
    <location>
        <begin position="26"/>
        <end position="224"/>
    </location>
</feature>
<keyword evidence="2" id="KW-0449">Lipoprotein</keyword>
<gene>
    <name evidence="2" type="ORF">ATO3_11405</name>
</gene>
<evidence type="ECO:0000313" key="3">
    <source>
        <dbReference type="Proteomes" id="UP000215377"/>
    </source>
</evidence>
<dbReference type="Gene3D" id="3.40.50.11550">
    <property type="match status" value="2"/>
</dbReference>
<dbReference type="EMBL" id="AQQR01000004">
    <property type="protein sequence ID" value="OWU73301.1"/>
    <property type="molecule type" value="Genomic_DNA"/>
</dbReference>
<evidence type="ECO:0000259" key="1">
    <source>
        <dbReference type="Pfam" id="PF04187"/>
    </source>
</evidence>
<reference evidence="2 3" key="1">
    <citation type="submission" date="2013-04" db="EMBL/GenBank/DDBJ databases">
        <title>Oceanicola sp. 22II1-22F33 Genome Sequencing.</title>
        <authorList>
            <person name="Lai Q."/>
            <person name="Li G."/>
            <person name="Shao Z."/>
        </authorList>
    </citation>
    <scope>NUCLEOTIDE SEQUENCE [LARGE SCALE GENOMIC DNA]</scope>
    <source>
        <strain evidence="2 3">22II1-22F33</strain>
    </source>
</reference>
<dbReference type="SUPFAM" id="SSF159501">
    <property type="entry name" value="EreA/ChaN-like"/>
    <property type="match status" value="1"/>
</dbReference>
<keyword evidence="3" id="KW-1185">Reference proteome</keyword>
<accession>A0A225NJA5</accession>
<dbReference type="InterPro" id="IPR007314">
    <property type="entry name" value="Cofac_haem-bd_dom"/>
</dbReference>